<dbReference type="PRINTS" id="PR00722">
    <property type="entry name" value="CHYMOTRYPSIN"/>
</dbReference>
<evidence type="ECO:0000256" key="2">
    <source>
        <dbReference type="ARBA" id="ARBA00024195"/>
    </source>
</evidence>
<name>A0A812CF97_ACAPH</name>
<gene>
    <name evidence="5" type="ORF">SPHA_34261</name>
</gene>
<evidence type="ECO:0000313" key="6">
    <source>
        <dbReference type="Proteomes" id="UP000597762"/>
    </source>
</evidence>
<dbReference type="Proteomes" id="UP000597762">
    <property type="component" value="Unassembled WGS sequence"/>
</dbReference>
<comment type="caution">
    <text evidence="5">The sequence shown here is derived from an EMBL/GenBank/DDBJ whole genome shotgun (WGS) entry which is preliminary data.</text>
</comment>
<dbReference type="SMART" id="SM00020">
    <property type="entry name" value="Tryp_SPc"/>
    <property type="match status" value="1"/>
</dbReference>
<dbReference type="Pfam" id="PF00089">
    <property type="entry name" value="Trypsin"/>
    <property type="match status" value="1"/>
</dbReference>
<dbReference type="InterPro" id="IPR009003">
    <property type="entry name" value="Peptidase_S1_PA"/>
</dbReference>
<dbReference type="Gene3D" id="2.40.10.10">
    <property type="entry name" value="Trypsin-like serine proteases"/>
    <property type="match status" value="1"/>
</dbReference>
<keyword evidence="3" id="KW-1133">Transmembrane helix</keyword>
<dbReference type="AlphaFoldDB" id="A0A812CF97"/>
<dbReference type="GO" id="GO:0004252">
    <property type="term" value="F:serine-type endopeptidase activity"/>
    <property type="evidence" value="ECO:0007669"/>
    <property type="project" value="InterPro"/>
</dbReference>
<proteinExistence type="inferred from homology"/>
<dbReference type="PROSITE" id="PS00134">
    <property type="entry name" value="TRYPSIN_HIS"/>
    <property type="match status" value="1"/>
</dbReference>
<accession>A0A812CF97</accession>
<organism evidence="5 6">
    <name type="scientific">Acanthosepion pharaonis</name>
    <name type="common">Pharaoh cuttlefish</name>
    <name type="synonym">Sepia pharaonis</name>
    <dbReference type="NCBI Taxonomy" id="158019"/>
    <lineage>
        <taxon>Eukaryota</taxon>
        <taxon>Metazoa</taxon>
        <taxon>Spiralia</taxon>
        <taxon>Lophotrochozoa</taxon>
        <taxon>Mollusca</taxon>
        <taxon>Cephalopoda</taxon>
        <taxon>Coleoidea</taxon>
        <taxon>Decapodiformes</taxon>
        <taxon>Sepiida</taxon>
        <taxon>Sepiina</taxon>
        <taxon>Sepiidae</taxon>
        <taxon>Acanthosepion</taxon>
    </lineage>
</organism>
<sequence length="390" mass="44137">MAAREQHFFKSYYDDNDDVKEANCVFIFLFLQIFSFGGEKKYSPVLPLEKYCQNISDCEQEKDPGGSYLFWMVVTMSSTWGVSYLTLFIILAIYITLSTTVSAETVENHTSYHPPIALPLIGGEAIKKGQWPWLVSLKSKVVIKKIFGILPVYRETWCGASLIADQWVMSAAHCFFDDNSEEIPAKFWKARLASASLKSNLWEKVKNMFGKIFKKVKWRQWNVKIEKIFIFPEFSEKQIDNDIALVKLSQPVPTQLLSTIKPVRLTQSGNNYFPPPGMMCVMKGWGCTEVGGSVTKMAQEIDLPIMSNHQCSQYFGKLNSSKICSGFFKHAKGLCKGDSGGPLVCPSPEGWIQVGVASFMRKDDPENYPGVFTRVSAYRDWIDETIKSNS</sequence>
<dbReference type="GO" id="GO:0006508">
    <property type="term" value="P:proteolysis"/>
    <property type="evidence" value="ECO:0007669"/>
    <property type="project" value="InterPro"/>
</dbReference>
<evidence type="ECO:0000256" key="1">
    <source>
        <dbReference type="ARBA" id="ARBA00023157"/>
    </source>
</evidence>
<comment type="similarity">
    <text evidence="2">Belongs to the peptidase S1 family. CLIP subfamily.</text>
</comment>
<dbReference type="InterPro" id="IPR001254">
    <property type="entry name" value="Trypsin_dom"/>
</dbReference>
<keyword evidence="3" id="KW-0812">Transmembrane</keyword>
<evidence type="ECO:0000259" key="4">
    <source>
        <dbReference type="PROSITE" id="PS50240"/>
    </source>
</evidence>
<dbReference type="InterPro" id="IPR051487">
    <property type="entry name" value="Ser/Thr_Proteases_Immune/Dev"/>
</dbReference>
<keyword evidence="6" id="KW-1185">Reference proteome</keyword>
<dbReference type="InterPro" id="IPR018114">
    <property type="entry name" value="TRYPSIN_HIS"/>
</dbReference>
<dbReference type="OrthoDB" id="10002959at2759"/>
<dbReference type="SUPFAM" id="SSF50494">
    <property type="entry name" value="Trypsin-like serine proteases"/>
    <property type="match status" value="1"/>
</dbReference>
<feature type="domain" description="Peptidase S1" evidence="4">
    <location>
        <begin position="120"/>
        <end position="387"/>
    </location>
</feature>
<dbReference type="InterPro" id="IPR001314">
    <property type="entry name" value="Peptidase_S1A"/>
</dbReference>
<dbReference type="CDD" id="cd00190">
    <property type="entry name" value="Tryp_SPc"/>
    <property type="match status" value="1"/>
</dbReference>
<reference evidence="5" key="1">
    <citation type="submission" date="2021-01" db="EMBL/GenBank/DDBJ databases">
        <authorList>
            <person name="Li R."/>
            <person name="Bekaert M."/>
        </authorList>
    </citation>
    <scope>NUCLEOTIDE SEQUENCE</scope>
    <source>
        <strain evidence="5">Farmed</strain>
    </source>
</reference>
<dbReference type="PROSITE" id="PS50240">
    <property type="entry name" value="TRYPSIN_DOM"/>
    <property type="match status" value="1"/>
</dbReference>
<protein>
    <recommendedName>
        <fullName evidence="4">Peptidase S1 domain-containing protein</fullName>
    </recommendedName>
</protein>
<feature type="transmembrane region" description="Helical" evidence="3">
    <location>
        <begin position="69"/>
        <end position="95"/>
    </location>
</feature>
<dbReference type="InterPro" id="IPR043504">
    <property type="entry name" value="Peptidase_S1_PA_chymotrypsin"/>
</dbReference>
<evidence type="ECO:0000313" key="5">
    <source>
        <dbReference type="EMBL" id="CAE1264452.1"/>
    </source>
</evidence>
<keyword evidence="3" id="KW-0472">Membrane</keyword>
<keyword evidence="1" id="KW-1015">Disulfide bond</keyword>
<dbReference type="PANTHER" id="PTHR24256">
    <property type="entry name" value="TRYPTASE-RELATED"/>
    <property type="match status" value="1"/>
</dbReference>
<dbReference type="EMBL" id="CAHIKZ030001447">
    <property type="protein sequence ID" value="CAE1264452.1"/>
    <property type="molecule type" value="Genomic_DNA"/>
</dbReference>
<evidence type="ECO:0000256" key="3">
    <source>
        <dbReference type="SAM" id="Phobius"/>
    </source>
</evidence>